<dbReference type="AlphaFoldDB" id="A0AA38UGF8"/>
<protein>
    <recommendedName>
        <fullName evidence="1">DUF1989 domain-containing protein</fullName>
    </recommendedName>
</protein>
<dbReference type="EMBL" id="MU806258">
    <property type="protein sequence ID" value="KAJ3837272.1"/>
    <property type="molecule type" value="Genomic_DNA"/>
</dbReference>
<proteinExistence type="predicted"/>
<gene>
    <name evidence="2" type="ORF">F5878DRAFT_622876</name>
</gene>
<comment type="caution">
    <text evidence="2">The sequence shown here is derived from an EMBL/GenBank/DDBJ whole genome shotgun (WGS) entry which is preliminary data.</text>
</comment>
<sequence length="130" mass="14215">MASPSNKTRLTEAAYQCLPGGPVDVDKEFYDKVAATASSEPPLRSLVESFVLPIRSGKAWEMQKGDICRIVAVEGAQVGDLNIWSLHNPRERFWASRTIARAMNVNTKETPGGGGKNISKMEFNCLSLCV</sequence>
<dbReference type="Proteomes" id="UP001163846">
    <property type="component" value="Unassembled WGS sequence"/>
</dbReference>
<name>A0AA38UGF8_9AGAR</name>
<evidence type="ECO:0000313" key="2">
    <source>
        <dbReference type="EMBL" id="KAJ3837272.1"/>
    </source>
</evidence>
<reference evidence="2" key="1">
    <citation type="submission" date="2022-08" db="EMBL/GenBank/DDBJ databases">
        <authorList>
            <consortium name="DOE Joint Genome Institute"/>
            <person name="Min B."/>
            <person name="Riley R."/>
            <person name="Sierra-Patev S."/>
            <person name="Naranjo-Ortiz M."/>
            <person name="Looney B."/>
            <person name="Konkel Z."/>
            <person name="Slot J.C."/>
            <person name="Sakamoto Y."/>
            <person name="Steenwyk J.L."/>
            <person name="Rokas A."/>
            <person name="Carro J."/>
            <person name="Camarero S."/>
            <person name="Ferreira P."/>
            <person name="Molpeceres G."/>
            <person name="Ruiz-Duenas F.J."/>
            <person name="Serrano A."/>
            <person name="Henrissat B."/>
            <person name="Drula E."/>
            <person name="Hughes K.W."/>
            <person name="Mata J.L."/>
            <person name="Ishikawa N.K."/>
            <person name="Vargas-Isla R."/>
            <person name="Ushijima S."/>
            <person name="Smith C.A."/>
            <person name="Ahrendt S."/>
            <person name="Andreopoulos W."/>
            <person name="He G."/>
            <person name="Labutti K."/>
            <person name="Lipzen A."/>
            <person name="Ng V."/>
            <person name="Sandor L."/>
            <person name="Barry K."/>
            <person name="Martinez A.T."/>
            <person name="Xiao Y."/>
            <person name="Gibbons J.G."/>
            <person name="Terashima K."/>
            <person name="Hibbett D.S."/>
            <person name="Grigoriev I.V."/>
        </authorList>
    </citation>
    <scope>NUCLEOTIDE SEQUENCE</scope>
    <source>
        <strain evidence="2">TFB9207</strain>
    </source>
</reference>
<evidence type="ECO:0000259" key="1">
    <source>
        <dbReference type="Pfam" id="PF09347"/>
    </source>
</evidence>
<feature type="domain" description="DUF1989" evidence="1">
    <location>
        <begin position="51"/>
        <end position="105"/>
    </location>
</feature>
<organism evidence="2 3">
    <name type="scientific">Lentinula raphanica</name>
    <dbReference type="NCBI Taxonomy" id="153919"/>
    <lineage>
        <taxon>Eukaryota</taxon>
        <taxon>Fungi</taxon>
        <taxon>Dikarya</taxon>
        <taxon>Basidiomycota</taxon>
        <taxon>Agaricomycotina</taxon>
        <taxon>Agaricomycetes</taxon>
        <taxon>Agaricomycetidae</taxon>
        <taxon>Agaricales</taxon>
        <taxon>Marasmiineae</taxon>
        <taxon>Omphalotaceae</taxon>
        <taxon>Lentinula</taxon>
    </lineage>
</organism>
<dbReference type="Pfam" id="PF09347">
    <property type="entry name" value="DUF1989"/>
    <property type="match status" value="1"/>
</dbReference>
<dbReference type="InterPro" id="IPR018959">
    <property type="entry name" value="DUF1989"/>
</dbReference>
<evidence type="ECO:0000313" key="3">
    <source>
        <dbReference type="Proteomes" id="UP001163846"/>
    </source>
</evidence>
<keyword evidence="3" id="KW-1185">Reference proteome</keyword>
<dbReference type="PANTHER" id="PTHR31527">
    <property type="entry name" value="RE64534P"/>
    <property type="match status" value="1"/>
</dbReference>
<dbReference type="PANTHER" id="PTHR31527:SF0">
    <property type="entry name" value="RE64534P"/>
    <property type="match status" value="1"/>
</dbReference>
<accession>A0AA38UGF8</accession>